<gene>
    <name evidence="2" type="ORF">Acr_08g0012390</name>
</gene>
<dbReference type="AlphaFoldDB" id="A0A7J0F2K3"/>
<evidence type="ECO:0000313" key="2">
    <source>
        <dbReference type="EMBL" id="GFY92843.1"/>
    </source>
</evidence>
<organism evidence="2 3">
    <name type="scientific">Actinidia rufa</name>
    <dbReference type="NCBI Taxonomy" id="165716"/>
    <lineage>
        <taxon>Eukaryota</taxon>
        <taxon>Viridiplantae</taxon>
        <taxon>Streptophyta</taxon>
        <taxon>Embryophyta</taxon>
        <taxon>Tracheophyta</taxon>
        <taxon>Spermatophyta</taxon>
        <taxon>Magnoliopsida</taxon>
        <taxon>eudicotyledons</taxon>
        <taxon>Gunneridae</taxon>
        <taxon>Pentapetalae</taxon>
        <taxon>asterids</taxon>
        <taxon>Ericales</taxon>
        <taxon>Actinidiaceae</taxon>
        <taxon>Actinidia</taxon>
    </lineage>
</organism>
<proteinExistence type="predicted"/>
<dbReference type="Proteomes" id="UP000585474">
    <property type="component" value="Unassembled WGS sequence"/>
</dbReference>
<evidence type="ECO:0000313" key="3">
    <source>
        <dbReference type="Proteomes" id="UP000585474"/>
    </source>
</evidence>
<name>A0A7J0F2K3_9ERIC</name>
<protein>
    <submittedName>
        <fullName evidence="2">Sphere organelles protein-like protein</fullName>
    </submittedName>
</protein>
<dbReference type="EMBL" id="BJWL01000008">
    <property type="protein sequence ID" value="GFY92843.1"/>
    <property type="molecule type" value="Genomic_DNA"/>
</dbReference>
<dbReference type="OrthoDB" id="74813at2759"/>
<feature type="region of interest" description="Disordered" evidence="1">
    <location>
        <begin position="155"/>
        <end position="185"/>
    </location>
</feature>
<comment type="caution">
    <text evidence="2">The sequence shown here is derived from an EMBL/GenBank/DDBJ whole genome shotgun (WGS) entry which is preliminary data.</text>
</comment>
<keyword evidence="3" id="KW-1185">Reference proteome</keyword>
<accession>A0A7J0F2K3</accession>
<reference evidence="2 3" key="1">
    <citation type="submission" date="2019-07" db="EMBL/GenBank/DDBJ databases">
        <title>De Novo Assembly of kiwifruit Actinidia rufa.</title>
        <authorList>
            <person name="Sugita-Konishi S."/>
            <person name="Sato K."/>
            <person name="Mori E."/>
            <person name="Abe Y."/>
            <person name="Kisaki G."/>
            <person name="Hamano K."/>
            <person name="Suezawa K."/>
            <person name="Otani M."/>
            <person name="Fukuda T."/>
            <person name="Manabe T."/>
            <person name="Gomi K."/>
            <person name="Tabuchi M."/>
            <person name="Akimitsu K."/>
            <person name="Kataoka I."/>
        </authorList>
    </citation>
    <scope>NUCLEOTIDE SEQUENCE [LARGE SCALE GENOMIC DNA]</scope>
    <source>
        <strain evidence="3">cv. Fuchu</strain>
    </source>
</reference>
<evidence type="ECO:0000256" key="1">
    <source>
        <dbReference type="SAM" id="MobiDB-lite"/>
    </source>
</evidence>
<sequence length="222" mass="25785">MLIHVVNHRKKQKRTMVPEDIENDSQMEQNDIHNNDVLYVGKNIEEEKVLDVRSNLKRERRNAEKNNDTVEPSSSSKRYVHLCSLCLESVFFSIPMWKLKNLKFVGVVSFKKVAQLAIMYLTRLIELERYLVEVPDGRKTKRQWLRELKAEAKELQKEQSPEKNMPNDYAEHQEQNQSSKAGDGIAGDDAIVPIVIRPGHIRFEPLVKFGVSVRSREFDIAV</sequence>